<proteinExistence type="predicted"/>
<dbReference type="AlphaFoldDB" id="A0A8K0JX47"/>
<sequence length="121" mass="14415">KRCDEREIFLQLLVDDFWNLLSKETNKFADAYLKSPTMSKTDFTNEWFDATADEMRAYFSLSVLMAQVKKNKIQKYWSPKKVTEPPFFGKTMYSPQRNLAVDESLIKFRGRLCYIQYNLNK</sequence>
<dbReference type="EMBL" id="KZ308189">
    <property type="protein sequence ID" value="KAG8224252.1"/>
    <property type="molecule type" value="Genomic_DNA"/>
</dbReference>
<reference evidence="2" key="1">
    <citation type="submission" date="2013-04" db="EMBL/GenBank/DDBJ databases">
        <authorList>
            <person name="Qu J."/>
            <person name="Murali S.C."/>
            <person name="Bandaranaike D."/>
            <person name="Bellair M."/>
            <person name="Blankenburg K."/>
            <person name="Chao H."/>
            <person name="Dinh H."/>
            <person name="Doddapaneni H."/>
            <person name="Downs B."/>
            <person name="Dugan-Rocha S."/>
            <person name="Elkadiri S."/>
            <person name="Gnanaolivu R.D."/>
            <person name="Hernandez B."/>
            <person name="Javaid M."/>
            <person name="Jayaseelan J.C."/>
            <person name="Lee S."/>
            <person name="Li M."/>
            <person name="Ming W."/>
            <person name="Munidasa M."/>
            <person name="Muniz J."/>
            <person name="Nguyen L."/>
            <person name="Ongeri F."/>
            <person name="Osuji N."/>
            <person name="Pu L.-L."/>
            <person name="Puazo M."/>
            <person name="Qu C."/>
            <person name="Quiroz J."/>
            <person name="Raj R."/>
            <person name="Weissenberger G."/>
            <person name="Xin Y."/>
            <person name="Zou X."/>
            <person name="Han Y."/>
            <person name="Richards S."/>
            <person name="Worley K."/>
            <person name="Muzny D."/>
            <person name="Gibbs R."/>
        </authorList>
    </citation>
    <scope>NUCLEOTIDE SEQUENCE</scope>
    <source>
        <strain evidence="2">Sampled in the wild</strain>
    </source>
</reference>
<feature type="non-terminal residue" evidence="2">
    <location>
        <position position="121"/>
    </location>
</feature>
<gene>
    <name evidence="2" type="ORF">J437_LFUL001631</name>
</gene>
<protein>
    <recommendedName>
        <fullName evidence="1">PiggyBac transposable element-derived protein domain-containing protein</fullName>
    </recommendedName>
</protein>
<evidence type="ECO:0000313" key="2">
    <source>
        <dbReference type="EMBL" id="KAG8224252.1"/>
    </source>
</evidence>
<evidence type="ECO:0000313" key="3">
    <source>
        <dbReference type="Proteomes" id="UP000792457"/>
    </source>
</evidence>
<accession>A0A8K0JX47</accession>
<evidence type="ECO:0000259" key="1">
    <source>
        <dbReference type="Pfam" id="PF13843"/>
    </source>
</evidence>
<dbReference type="OrthoDB" id="75807at2759"/>
<name>A0A8K0JX47_LADFU</name>
<keyword evidence="3" id="KW-1185">Reference proteome</keyword>
<reference evidence="2" key="2">
    <citation type="submission" date="2017-10" db="EMBL/GenBank/DDBJ databases">
        <title>Ladona fulva Genome sequencing and assembly.</title>
        <authorList>
            <person name="Murali S."/>
            <person name="Richards S."/>
            <person name="Bandaranaike D."/>
            <person name="Bellair M."/>
            <person name="Blankenburg K."/>
            <person name="Chao H."/>
            <person name="Dinh H."/>
            <person name="Doddapaneni H."/>
            <person name="Dugan-Rocha S."/>
            <person name="Elkadiri S."/>
            <person name="Gnanaolivu R."/>
            <person name="Hernandez B."/>
            <person name="Skinner E."/>
            <person name="Javaid M."/>
            <person name="Lee S."/>
            <person name="Li M."/>
            <person name="Ming W."/>
            <person name="Munidasa M."/>
            <person name="Muniz J."/>
            <person name="Nguyen L."/>
            <person name="Hughes D."/>
            <person name="Osuji N."/>
            <person name="Pu L.-L."/>
            <person name="Puazo M."/>
            <person name="Qu C."/>
            <person name="Quiroz J."/>
            <person name="Raj R."/>
            <person name="Weissenberger G."/>
            <person name="Xin Y."/>
            <person name="Zou X."/>
            <person name="Han Y."/>
            <person name="Worley K."/>
            <person name="Muzny D."/>
            <person name="Gibbs R."/>
        </authorList>
    </citation>
    <scope>NUCLEOTIDE SEQUENCE</scope>
    <source>
        <strain evidence="2">Sampled in the wild</strain>
    </source>
</reference>
<dbReference type="Proteomes" id="UP000792457">
    <property type="component" value="Unassembled WGS sequence"/>
</dbReference>
<dbReference type="PANTHER" id="PTHR46599:SF3">
    <property type="entry name" value="PIGGYBAC TRANSPOSABLE ELEMENT-DERIVED PROTEIN 4"/>
    <property type="match status" value="1"/>
</dbReference>
<dbReference type="PANTHER" id="PTHR46599">
    <property type="entry name" value="PIGGYBAC TRANSPOSABLE ELEMENT-DERIVED PROTEIN 4"/>
    <property type="match status" value="1"/>
</dbReference>
<comment type="caution">
    <text evidence="2">The sequence shown here is derived from an EMBL/GenBank/DDBJ whole genome shotgun (WGS) entry which is preliminary data.</text>
</comment>
<dbReference type="Pfam" id="PF13843">
    <property type="entry name" value="DDE_Tnp_1_7"/>
    <property type="match status" value="1"/>
</dbReference>
<feature type="domain" description="PiggyBac transposable element-derived protein" evidence="1">
    <location>
        <begin position="5"/>
        <end position="93"/>
    </location>
</feature>
<organism evidence="2 3">
    <name type="scientific">Ladona fulva</name>
    <name type="common">Scarce chaser dragonfly</name>
    <name type="synonym">Libellula fulva</name>
    <dbReference type="NCBI Taxonomy" id="123851"/>
    <lineage>
        <taxon>Eukaryota</taxon>
        <taxon>Metazoa</taxon>
        <taxon>Ecdysozoa</taxon>
        <taxon>Arthropoda</taxon>
        <taxon>Hexapoda</taxon>
        <taxon>Insecta</taxon>
        <taxon>Pterygota</taxon>
        <taxon>Palaeoptera</taxon>
        <taxon>Odonata</taxon>
        <taxon>Epiprocta</taxon>
        <taxon>Anisoptera</taxon>
        <taxon>Libelluloidea</taxon>
        <taxon>Libellulidae</taxon>
        <taxon>Ladona</taxon>
    </lineage>
</organism>
<dbReference type="InterPro" id="IPR029526">
    <property type="entry name" value="PGBD"/>
</dbReference>